<feature type="repeat" description="WD" evidence="3">
    <location>
        <begin position="1332"/>
        <end position="1373"/>
    </location>
</feature>
<feature type="repeat" description="WD" evidence="3">
    <location>
        <begin position="1416"/>
        <end position="1457"/>
    </location>
</feature>
<dbReference type="eggNOG" id="COG5635">
    <property type="taxonomic scope" value="Bacteria"/>
</dbReference>
<dbReference type="Pfam" id="PF04471">
    <property type="entry name" value="Mrr_cat"/>
    <property type="match status" value="1"/>
</dbReference>
<dbReference type="CDD" id="cd00200">
    <property type="entry name" value="WD40"/>
    <property type="match status" value="2"/>
</dbReference>
<dbReference type="InterPro" id="IPR011335">
    <property type="entry name" value="Restrct_endonuc-II-like"/>
</dbReference>
<organism evidence="5">
    <name type="scientific">Accumulibacter regalis</name>
    <dbReference type="NCBI Taxonomy" id="522306"/>
    <lineage>
        <taxon>Bacteria</taxon>
        <taxon>Pseudomonadati</taxon>
        <taxon>Pseudomonadota</taxon>
        <taxon>Betaproteobacteria</taxon>
        <taxon>Candidatus Accumulibacter</taxon>
    </lineage>
</organism>
<evidence type="ECO:0000256" key="3">
    <source>
        <dbReference type="PROSITE-ProRule" id="PRU00221"/>
    </source>
</evidence>
<dbReference type="eggNOG" id="COG1357">
    <property type="taxonomic scope" value="Bacteria"/>
</dbReference>
<keyword evidence="1 3" id="KW-0853">WD repeat</keyword>
<dbReference type="Gene3D" id="3.40.1350.10">
    <property type="match status" value="1"/>
</dbReference>
<dbReference type="Gene3D" id="2.160.20.80">
    <property type="entry name" value="E3 ubiquitin-protein ligase SopA"/>
    <property type="match status" value="1"/>
</dbReference>
<dbReference type="EMBL" id="CP001715">
    <property type="protein sequence ID" value="ACV35895.1"/>
    <property type="molecule type" value="Genomic_DNA"/>
</dbReference>
<dbReference type="PANTHER" id="PTHR19879">
    <property type="entry name" value="TRANSCRIPTION INITIATION FACTOR TFIID"/>
    <property type="match status" value="1"/>
</dbReference>
<dbReference type="InterPro" id="IPR015943">
    <property type="entry name" value="WD40/YVTN_repeat-like_dom_sf"/>
</dbReference>
<dbReference type="KEGG" id="app:CAP2UW1_2609"/>
<sequence>MRPFTITFYSYKGGVGRTLLAANLGVLRARRGKTLIWDLDIEAPGLHRIPDLRPQGRIECGLFEWIDAWQKAGKGAADYPALLKCIRPSRVSEHLHVLAAHGDDANPALLYQSIDWHDFLHIHIDQGYHLFAKALDAFGDAGYETVLLDARTGLTDLGGLIAALLPHVTVLVGNYGAQNLAGLAGIWQSLQPLAERQMPIRGDLPPLERLLVASPIPPDFAGREVAEQEWRQTFGLDARERLKTVSFDQDVLFTDRLMVATRESERRIVKDYLAIDEALESYYRANLLTSREVSLSHAARPDVYGPGERGSAQQRGKTFEEKVAYLLQLLGYSVEQKQLLDGNEIDLIASKRGDFGEVTTYLVECKAYTGAVPKEAAEKLAVWLDGDQARGRRAKGMLVAEKAFSAAAATFCESHGNLVALTYGQLERSLLDFTPYLARLRQVYESASLARWYVQQKVRLTDQAESPVADLLPHARAWARGAGSRLWLLLGDYGTGKSAFMAHLAYTLANDCAGDADAPVPIAVNLKNFPNAVTLEQLLQEHLRHELKLAVNPAILLHLLAAGRIVLLLDSFDEMGVATVGKSVEEQFRQLAAPAAQAGSSPQANRVLITSRTHFFRDRGQARTAGLGMADAVNPESALGQAARSFQATLDDLLPFDEAQIGEYLEKRLGRIHGQQAWADIQSIYGLEDLARVPQLLDIILHGLPTLKTGGRAATPGALYLIYTDQWLNDPRLRLAEMQLSARQIALLLETLSTALWARADQRLHYSDLARLVREHSPGLAAGLNHERVDLELRTAAFLVRSSDGYYRFSHKSFLEFFIARRLWQIDAREYPGDELATALDTARLNRESVSMLGDLLLANLPPGADQPATGYHGFLKATGELLAQPYRKGVSENALLLRHYLIGHRDGPSRRRQPAPAEAWPAPPQLQGADLAGLNLAGVDLRRAQLQQADLTGCDLGFACLADACLDDARLDKARLESADCRGARLQRASLNDVAASNAVLDGVQASESVWINADLRRAQLNDADFTGADLRGARLAASRGRPDLAGARLDGATAAGAEHPDLPRLPARPEALLCPWLRQGHSSLVNSVAFSPDGRRLLSGSHDQTLRLWDAETGEEIRSFAGHQGGVASVAFSPDGRRLLSGSDDQTLRLWDAETGQEIRSFTGHQGGVLSVAFSPDGRRLLSGSRDQTLRLWDAETGQEIRSFAGHQSAVTSVALSPDGRRLLSGSHDRTLRLWDAETGQEIRSFTGHQGGVASVAFSPDGRRLLSGSFDQTLRLWDAETGQEIRSFAGHQSWVTSVAFSPDGRRLLSGSGDQTLRLWDAESGQEIRSFAGHQSVVASVAFSPDGRHLVSGSWDDSLLLWNAETGQEIRSFVGHHGPVASVAFSPDGRRLLSGTWDQTLRLWDAETGQEIRSYTGHQGPVAGVASSADGRRLLSGSDDHTLRLWDAETGQEIRFFAGHQGPATSVAFSPDGRRLLSGSDDHTLRLWDAETGQEIRSFAGHQDWVTSVAFSPDGRRLLSGSHDHTLRLWDAESGQEIRSFAGHQGWVLSVAFSPDGRRLLSGSDDQTLRLWDAESGQEIRSFAGHQGPVTSVAFSPDGRRLLSGSRDQTLRLWDAETGQEIRSFAGHQGPVASVAFSPDGRRLLSGSHDGTLRLWDAESGQQLRCCWANGERWFSLDMTPFQPGANLATLAQPILRGRGPLPLAFVEAIEQIPPAPWIPRHWLADDLPELWFPAA</sequence>
<dbReference type="PROSITE" id="PS00678">
    <property type="entry name" value="WD_REPEATS_1"/>
    <property type="match status" value="14"/>
</dbReference>
<dbReference type="SMART" id="SM00320">
    <property type="entry name" value="WD40"/>
    <property type="match status" value="14"/>
</dbReference>
<dbReference type="PRINTS" id="PR00320">
    <property type="entry name" value="GPROTEINBRPT"/>
</dbReference>
<feature type="repeat" description="WD" evidence="3">
    <location>
        <begin position="1122"/>
        <end position="1163"/>
    </location>
</feature>
<feature type="repeat" description="WD" evidence="3">
    <location>
        <begin position="1248"/>
        <end position="1289"/>
    </location>
</feature>
<dbReference type="SMART" id="SM00564">
    <property type="entry name" value="PQQ"/>
    <property type="match status" value="12"/>
</dbReference>
<feature type="repeat" description="WD" evidence="3">
    <location>
        <begin position="1458"/>
        <end position="1499"/>
    </location>
</feature>
<dbReference type="InterPro" id="IPR027417">
    <property type="entry name" value="P-loop_NTPase"/>
</dbReference>
<feature type="repeat" description="WD" evidence="3">
    <location>
        <begin position="1500"/>
        <end position="1541"/>
    </location>
</feature>
<feature type="repeat" description="WD" evidence="3">
    <location>
        <begin position="1164"/>
        <end position="1205"/>
    </location>
</feature>
<evidence type="ECO:0000256" key="2">
    <source>
        <dbReference type="ARBA" id="ARBA00022737"/>
    </source>
</evidence>
<reference evidence="5" key="2">
    <citation type="submission" date="2009-09" db="EMBL/GenBank/DDBJ databases">
        <title>Complete sequence of chromosome of Candidatus Accumulibacter phosphatis clade IIA str. UW-1.</title>
        <authorList>
            <consortium name="US DOE Joint Genome Institute"/>
            <person name="Martin H.G."/>
            <person name="Ivanova N."/>
            <person name="Kunin V."/>
            <person name="Warnecke F."/>
            <person name="Barry K."/>
            <person name="He S."/>
            <person name="Salamov A."/>
            <person name="Szeto E."/>
            <person name="Dalin E."/>
            <person name="Pangilinan J.L."/>
            <person name="Lapidus A."/>
            <person name="Lowry S."/>
            <person name="Kyrpides N.C."/>
            <person name="McMahon K.D."/>
            <person name="Hugenholtz P."/>
        </authorList>
    </citation>
    <scope>NUCLEOTIDE SEQUENCE [LARGE SCALE GENOMIC DNA]</scope>
    <source>
        <strain evidence="5">UW-1</strain>
    </source>
</reference>
<dbReference type="PROSITE" id="PS50294">
    <property type="entry name" value="WD_REPEATS_REGION"/>
    <property type="match status" value="14"/>
</dbReference>
<dbReference type="PROSITE" id="PS50837">
    <property type="entry name" value="NACHT"/>
    <property type="match status" value="1"/>
</dbReference>
<evidence type="ECO:0000256" key="1">
    <source>
        <dbReference type="ARBA" id="ARBA00022574"/>
    </source>
</evidence>
<dbReference type="eggNOG" id="COG2319">
    <property type="taxonomic scope" value="Bacteria"/>
</dbReference>
<dbReference type="HOGENOM" id="CLU_239786_0_0_4"/>
<evidence type="ECO:0000313" key="5">
    <source>
        <dbReference type="EMBL" id="ACV35895.1"/>
    </source>
</evidence>
<dbReference type="PROSITE" id="PS50082">
    <property type="entry name" value="WD_REPEATS_2"/>
    <property type="match status" value="14"/>
</dbReference>
<feature type="repeat" description="WD" evidence="3">
    <location>
        <begin position="1374"/>
        <end position="1415"/>
    </location>
</feature>
<dbReference type="SUPFAM" id="SSF50978">
    <property type="entry name" value="WD40 repeat-like"/>
    <property type="match status" value="2"/>
</dbReference>
<dbReference type="OrthoDB" id="135039at2"/>
<dbReference type="SUPFAM" id="SSF52540">
    <property type="entry name" value="P-loop containing nucleoside triphosphate hydrolases"/>
    <property type="match status" value="2"/>
</dbReference>
<dbReference type="Pfam" id="PF05729">
    <property type="entry name" value="NACHT"/>
    <property type="match status" value="1"/>
</dbReference>
<dbReference type="InterPro" id="IPR007111">
    <property type="entry name" value="NACHT_NTPase"/>
</dbReference>
<dbReference type="Gene3D" id="3.40.50.300">
    <property type="entry name" value="P-loop containing nucleotide triphosphate hydrolases"/>
    <property type="match status" value="2"/>
</dbReference>
<evidence type="ECO:0000259" key="4">
    <source>
        <dbReference type="PROSITE" id="PS50837"/>
    </source>
</evidence>
<accession>C7RS72</accession>
<proteinExistence type="predicted"/>
<dbReference type="Pfam" id="PF25173">
    <property type="entry name" value="Beta-prop_WDR3_1st"/>
    <property type="match status" value="1"/>
</dbReference>
<dbReference type="PANTHER" id="PTHR19879:SF9">
    <property type="entry name" value="TRANSCRIPTION INITIATION FACTOR TFIID SUBUNIT 5"/>
    <property type="match status" value="1"/>
</dbReference>
<dbReference type="InterPro" id="IPR001680">
    <property type="entry name" value="WD40_rpt"/>
</dbReference>
<feature type="repeat" description="WD" evidence="3">
    <location>
        <begin position="1626"/>
        <end position="1667"/>
    </location>
</feature>
<dbReference type="InterPro" id="IPR011856">
    <property type="entry name" value="tRNA_endonuc-like_dom_sf"/>
</dbReference>
<feature type="repeat" description="WD" evidence="3">
    <location>
        <begin position="1290"/>
        <end position="1331"/>
    </location>
</feature>
<keyword evidence="2" id="KW-0677">Repeat</keyword>
<dbReference type="NCBIfam" id="NF047398">
    <property type="entry name" value="AAA_KGGVGR"/>
    <property type="match status" value="1"/>
</dbReference>
<dbReference type="InterPro" id="IPR007560">
    <property type="entry name" value="Restrct_endonuc_IV_Mrr"/>
</dbReference>
<dbReference type="GO" id="GO:0003677">
    <property type="term" value="F:DNA binding"/>
    <property type="evidence" value="ECO:0007669"/>
    <property type="project" value="InterPro"/>
</dbReference>
<dbReference type="InterPro" id="IPR036322">
    <property type="entry name" value="WD40_repeat_dom_sf"/>
</dbReference>
<dbReference type="SUPFAM" id="SSF141571">
    <property type="entry name" value="Pentapeptide repeat-like"/>
    <property type="match status" value="1"/>
</dbReference>
<dbReference type="Pfam" id="PF00805">
    <property type="entry name" value="Pentapeptide"/>
    <property type="match status" value="2"/>
</dbReference>
<dbReference type="Gene3D" id="2.130.10.10">
    <property type="entry name" value="YVTN repeat-like/Quinoprotein amine dehydrogenase"/>
    <property type="match status" value="7"/>
</dbReference>
<dbReference type="InterPro" id="IPR020472">
    <property type="entry name" value="WD40_PAC1"/>
</dbReference>
<feature type="repeat" description="WD" evidence="3">
    <location>
        <begin position="1206"/>
        <end position="1247"/>
    </location>
</feature>
<feature type="repeat" description="WD" evidence="3">
    <location>
        <begin position="1542"/>
        <end position="1583"/>
    </location>
</feature>
<dbReference type="eggNOG" id="COG1192">
    <property type="taxonomic scope" value="Bacteria"/>
</dbReference>
<name>C7RS72_ACCRE</name>
<dbReference type="eggNOG" id="COG1787">
    <property type="taxonomic scope" value="Bacteria"/>
</dbReference>
<gene>
    <name evidence="5" type="ordered locus">CAP2UW1_2609</name>
</gene>
<dbReference type="SUPFAM" id="SSF52980">
    <property type="entry name" value="Restriction endonuclease-like"/>
    <property type="match status" value="1"/>
</dbReference>
<feature type="repeat" description="WD" evidence="3">
    <location>
        <begin position="1584"/>
        <end position="1625"/>
    </location>
</feature>
<dbReference type="GO" id="GO:0004519">
    <property type="term" value="F:endonuclease activity"/>
    <property type="evidence" value="ECO:0007669"/>
    <property type="project" value="InterPro"/>
</dbReference>
<feature type="repeat" description="WD" evidence="3">
    <location>
        <begin position="1080"/>
        <end position="1121"/>
    </location>
</feature>
<protein>
    <submittedName>
        <fullName evidence="5">WD-40 repeat protein</fullName>
    </submittedName>
</protein>
<dbReference type="STRING" id="522306.CAP2UW1_2609"/>
<dbReference type="Pfam" id="PF00400">
    <property type="entry name" value="WD40"/>
    <property type="match status" value="9"/>
</dbReference>
<dbReference type="InterPro" id="IPR018391">
    <property type="entry name" value="PQQ_b-propeller_rpt"/>
</dbReference>
<dbReference type="GO" id="GO:0009307">
    <property type="term" value="P:DNA restriction-modification system"/>
    <property type="evidence" value="ECO:0007669"/>
    <property type="project" value="InterPro"/>
</dbReference>
<dbReference type="InterPro" id="IPR001646">
    <property type="entry name" value="5peptide_repeat"/>
</dbReference>
<dbReference type="InterPro" id="IPR019775">
    <property type="entry name" value="WD40_repeat_CS"/>
</dbReference>
<feature type="domain" description="NACHT" evidence="4">
    <location>
        <begin position="485"/>
        <end position="613"/>
    </location>
</feature>
<reference evidence="5" key="1">
    <citation type="submission" date="2009-08" db="EMBL/GenBank/DDBJ databases">
        <authorList>
            <consortium name="US DOE Joint Genome Institute"/>
            <person name="Lucas S."/>
            <person name="Copeland A."/>
            <person name="Lapidus A."/>
            <person name="Glavina del Rio T."/>
            <person name="Dalin E."/>
            <person name="Tice H."/>
            <person name="Bruce D."/>
            <person name="Barry K."/>
            <person name="Pitluck S."/>
            <person name="Lowry S."/>
            <person name="Larimer F."/>
            <person name="Land M."/>
            <person name="Hauser L."/>
            <person name="Kyrpides N."/>
            <person name="Ivanova N."/>
            <person name="McMahon K.D."/>
            <person name="Hugenholtz P."/>
        </authorList>
    </citation>
    <scope>NUCLEOTIDE SEQUENCE</scope>
    <source>
        <strain evidence="5">UW-1</strain>
    </source>
</reference>